<evidence type="ECO:0000256" key="3">
    <source>
        <dbReference type="ARBA" id="ARBA00022741"/>
    </source>
</evidence>
<evidence type="ECO:0000256" key="4">
    <source>
        <dbReference type="ARBA" id="ARBA00022777"/>
    </source>
</evidence>
<keyword evidence="3 6" id="KW-0547">Nucleotide-binding</keyword>
<dbReference type="EC" id="2.7.1.-" evidence="6"/>
<keyword evidence="4 6" id="KW-0418">Kinase</keyword>
<dbReference type="PANTHER" id="PTHR19443:SF24">
    <property type="entry name" value="PHOSPHOTRANSFERASE"/>
    <property type="match status" value="1"/>
</dbReference>
<dbReference type="GO" id="GO:0008865">
    <property type="term" value="F:fructokinase activity"/>
    <property type="evidence" value="ECO:0007669"/>
    <property type="project" value="TreeGrafter"/>
</dbReference>
<evidence type="ECO:0000256" key="6">
    <source>
        <dbReference type="RuleBase" id="RU362007"/>
    </source>
</evidence>
<dbReference type="Pfam" id="PF03727">
    <property type="entry name" value="Hexokinase_2"/>
    <property type="match status" value="1"/>
</dbReference>
<evidence type="ECO:0000313" key="9">
    <source>
        <dbReference type="EMBL" id="ODQ77556.1"/>
    </source>
</evidence>
<keyword evidence="2 6" id="KW-0808">Transferase</keyword>
<dbReference type="GO" id="GO:0005524">
    <property type="term" value="F:ATP binding"/>
    <property type="evidence" value="ECO:0007669"/>
    <property type="project" value="UniProtKB-UniRule"/>
</dbReference>
<evidence type="ECO:0000256" key="1">
    <source>
        <dbReference type="ARBA" id="ARBA00009225"/>
    </source>
</evidence>
<accession>A0A1E3QIN0</accession>
<dbReference type="EMBL" id="KV454440">
    <property type="protein sequence ID" value="ODQ77556.1"/>
    <property type="molecule type" value="Genomic_DNA"/>
</dbReference>
<dbReference type="GO" id="GO:0005739">
    <property type="term" value="C:mitochondrion"/>
    <property type="evidence" value="ECO:0007669"/>
    <property type="project" value="TreeGrafter"/>
</dbReference>
<organism evidence="9 10">
    <name type="scientific">Babjeviella inositovora NRRL Y-12698</name>
    <dbReference type="NCBI Taxonomy" id="984486"/>
    <lineage>
        <taxon>Eukaryota</taxon>
        <taxon>Fungi</taxon>
        <taxon>Dikarya</taxon>
        <taxon>Ascomycota</taxon>
        <taxon>Saccharomycotina</taxon>
        <taxon>Pichiomycetes</taxon>
        <taxon>Serinales incertae sedis</taxon>
        <taxon>Babjeviella</taxon>
    </lineage>
</organism>
<evidence type="ECO:0000259" key="7">
    <source>
        <dbReference type="Pfam" id="PF00349"/>
    </source>
</evidence>
<keyword evidence="10" id="KW-1185">Reference proteome</keyword>
<dbReference type="RefSeq" id="XP_018982884.1">
    <property type="nucleotide sequence ID" value="XM_019129975.1"/>
</dbReference>
<dbReference type="Pfam" id="PF00349">
    <property type="entry name" value="Hexokinase_1"/>
    <property type="match status" value="1"/>
</dbReference>
<proteinExistence type="inferred from homology"/>
<evidence type="ECO:0000259" key="8">
    <source>
        <dbReference type="Pfam" id="PF03727"/>
    </source>
</evidence>
<dbReference type="InterPro" id="IPR001312">
    <property type="entry name" value="Hexokinase"/>
</dbReference>
<evidence type="ECO:0000256" key="2">
    <source>
        <dbReference type="ARBA" id="ARBA00022679"/>
    </source>
</evidence>
<dbReference type="CDD" id="cd24000">
    <property type="entry name" value="ASKHA_NBD_HK"/>
    <property type="match status" value="1"/>
</dbReference>
<sequence>MISSTLAQTLSSTPIFTPSVKTTASEKLVRLLTDLHHDFTGFIHQQDSISRFTTSLVGSFKEAVYASPITMIPTFYNKSTGNETGHFVVIDLGGSTLRVAVVLLALTNTQILAERSWEIKDSFKVLSYEFFAWIAERVEEVLDIQTAVDKTGGLIHVGLTWSFPVKQTSKNSGIIQEVSKGYQLTSEVAGKDLKVLIESACLKRKLEVQVEAIINDAVSVFITGEFFDEAKLAIVLGTGTNSCLPLPTRLFCQEKQVANYVQNDKECLVNTELSIFGLDLLSYATQYDKLIDFRFGLSPALIKPHMNLDNGIFQPIEEMTSGRYISELVRLVMVDFIAQGQLFRGACPLNLTTAFEFSGELVCFLSETSDNDKCKAKLSEFLQVESDILPVIEDMDIAVVKSIISVVVERGAFIVACSILALCELSQISGDDKVNVPFVGSILNHFVSYREQVEKFLNQARETLPRKHIPRFCLKHAASSSVIGASVAAAVNMASSRS</sequence>
<dbReference type="AlphaFoldDB" id="A0A1E3QIN0"/>
<dbReference type="PANTHER" id="PTHR19443">
    <property type="entry name" value="HEXOKINASE"/>
    <property type="match status" value="1"/>
</dbReference>
<dbReference type="PRINTS" id="PR00475">
    <property type="entry name" value="HEXOKINASE"/>
</dbReference>
<dbReference type="SUPFAM" id="SSF53067">
    <property type="entry name" value="Actin-like ATPase domain"/>
    <property type="match status" value="2"/>
</dbReference>
<dbReference type="GO" id="GO:0005829">
    <property type="term" value="C:cytosol"/>
    <property type="evidence" value="ECO:0007669"/>
    <property type="project" value="TreeGrafter"/>
</dbReference>
<dbReference type="GeneID" id="30147828"/>
<dbReference type="Gene3D" id="3.30.420.40">
    <property type="match status" value="1"/>
</dbReference>
<dbReference type="OrthoDB" id="419537at2759"/>
<dbReference type="GO" id="GO:0006096">
    <property type="term" value="P:glycolytic process"/>
    <property type="evidence" value="ECO:0007669"/>
    <property type="project" value="UniProtKB-UniPathway"/>
</dbReference>
<dbReference type="InterPro" id="IPR022673">
    <property type="entry name" value="Hexokinase_C"/>
</dbReference>
<dbReference type="UniPathway" id="UPA00109">
    <property type="reaction ID" value="UER00180"/>
</dbReference>
<dbReference type="InterPro" id="IPR022672">
    <property type="entry name" value="Hexokinase_N"/>
</dbReference>
<evidence type="ECO:0000256" key="5">
    <source>
        <dbReference type="ARBA" id="ARBA00022840"/>
    </source>
</evidence>
<name>A0A1E3QIN0_9ASCO</name>
<dbReference type="GO" id="GO:0019158">
    <property type="term" value="F:mannokinase activity"/>
    <property type="evidence" value="ECO:0007669"/>
    <property type="project" value="TreeGrafter"/>
</dbReference>
<dbReference type="PROSITE" id="PS51748">
    <property type="entry name" value="HEXOKINASE_2"/>
    <property type="match status" value="1"/>
</dbReference>
<dbReference type="GO" id="GO:0004340">
    <property type="term" value="F:glucokinase activity"/>
    <property type="evidence" value="ECO:0007669"/>
    <property type="project" value="TreeGrafter"/>
</dbReference>
<dbReference type="GO" id="GO:0006006">
    <property type="term" value="P:glucose metabolic process"/>
    <property type="evidence" value="ECO:0007669"/>
    <property type="project" value="TreeGrafter"/>
</dbReference>
<dbReference type="GO" id="GO:0005536">
    <property type="term" value="F:D-glucose binding"/>
    <property type="evidence" value="ECO:0007669"/>
    <property type="project" value="InterPro"/>
</dbReference>
<comment type="similarity">
    <text evidence="1 6">Belongs to the hexokinase family.</text>
</comment>
<feature type="domain" description="Hexokinase C-terminal" evidence="8">
    <location>
        <begin position="232"/>
        <end position="491"/>
    </location>
</feature>
<dbReference type="GO" id="GO:0001678">
    <property type="term" value="P:intracellular glucose homeostasis"/>
    <property type="evidence" value="ECO:0007669"/>
    <property type="project" value="InterPro"/>
</dbReference>
<dbReference type="Gene3D" id="3.40.367.20">
    <property type="match status" value="1"/>
</dbReference>
<evidence type="ECO:0000313" key="10">
    <source>
        <dbReference type="Proteomes" id="UP000094336"/>
    </source>
</evidence>
<dbReference type="InterPro" id="IPR043129">
    <property type="entry name" value="ATPase_NBD"/>
</dbReference>
<keyword evidence="6" id="KW-0324">Glycolysis</keyword>
<dbReference type="GO" id="GO:0006013">
    <property type="term" value="P:mannose metabolic process"/>
    <property type="evidence" value="ECO:0007669"/>
    <property type="project" value="TreeGrafter"/>
</dbReference>
<reference evidence="10" key="1">
    <citation type="submission" date="2016-05" db="EMBL/GenBank/DDBJ databases">
        <title>Comparative genomics of biotechnologically important yeasts.</title>
        <authorList>
            <consortium name="DOE Joint Genome Institute"/>
            <person name="Riley R."/>
            <person name="Haridas S."/>
            <person name="Wolfe K.H."/>
            <person name="Lopes M.R."/>
            <person name="Hittinger C.T."/>
            <person name="Goker M."/>
            <person name="Salamov A."/>
            <person name="Wisecaver J."/>
            <person name="Long T.M."/>
            <person name="Aerts A.L."/>
            <person name="Barry K."/>
            <person name="Choi C."/>
            <person name="Clum A."/>
            <person name="Coughlan A.Y."/>
            <person name="Deshpande S."/>
            <person name="Douglass A.P."/>
            <person name="Hanson S.J."/>
            <person name="Klenk H.-P."/>
            <person name="Labutti K."/>
            <person name="Lapidus A."/>
            <person name="Lindquist E."/>
            <person name="Lipzen A."/>
            <person name="Meier-Kolthoff J.P."/>
            <person name="Ohm R.A."/>
            <person name="Otillar R.P."/>
            <person name="Pangilinan J."/>
            <person name="Peng Y."/>
            <person name="Rokas A."/>
            <person name="Rosa C.A."/>
            <person name="Scheuner C."/>
            <person name="Sibirny A.A."/>
            <person name="Slot J.C."/>
            <person name="Stielow J.B."/>
            <person name="Sun H."/>
            <person name="Kurtzman C.P."/>
            <person name="Blackwell M."/>
            <person name="Grigoriev I.V."/>
            <person name="Jeffries T.W."/>
        </authorList>
    </citation>
    <scope>NUCLEOTIDE SEQUENCE [LARGE SCALE GENOMIC DNA]</scope>
    <source>
        <strain evidence="10">NRRL Y-12698</strain>
    </source>
</reference>
<protein>
    <recommendedName>
        <fullName evidence="6">Phosphotransferase</fullName>
        <ecNumber evidence="6">2.7.1.-</ecNumber>
    </recommendedName>
</protein>
<dbReference type="Proteomes" id="UP000094336">
    <property type="component" value="Unassembled WGS sequence"/>
</dbReference>
<gene>
    <name evidence="9" type="ORF">BABINDRAFT_163552</name>
</gene>
<feature type="domain" description="Hexokinase N-terminal" evidence="7">
    <location>
        <begin position="47"/>
        <end position="224"/>
    </location>
</feature>
<dbReference type="STRING" id="984486.A0A1E3QIN0"/>
<keyword evidence="5 6" id="KW-0067">ATP-binding</keyword>